<name>A0ABQ9J9G5_9CUCU</name>
<proteinExistence type="predicted"/>
<organism evidence="1 2">
    <name type="scientific">Molorchus minor</name>
    <dbReference type="NCBI Taxonomy" id="1323400"/>
    <lineage>
        <taxon>Eukaryota</taxon>
        <taxon>Metazoa</taxon>
        <taxon>Ecdysozoa</taxon>
        <taxon>Arthropoda</taxon>
        <taxon>Hexapoda</taxon>
        <taxon>Insecta</taxon>
        <taxon>Pterygota</taxon>
        <taxon>Neoptera</taxon>
        <taxon>Endopterygota</taxon>
        <taxon>Coleoptera</taxon>
        <taxon>Polyphaga</taxon>
        <taxon>Cucujiformia</taxon>
        <taxon>Chrysomeloidea</taxon>
        <taxon>Cerambycidae</taxon>
        <taxon>Lamiinae</taxon>
        <taxon>Monochamini</taxon>
        <taxon>Molorchus</taxon>
    </lineage>
</organism>
<gene>
    <name evidence="1" type="ORF">NQ317_000525</name>
</gene>
<evidence type="ECO:0000313" key="1">
    <source>
        <dbReference type="EMBL" id="KAJ8974549.1"/>
    </source>
</evidence>
<dbReference type="Proteomes" id="UP001162164">
    <property type="component" value="Unassembled WGS sequence"/>
</dbReference>
<comment type="caution">
    <text evidence="1">The sequence shown here is derived from an EMBL/GenBank/DDBJ whole genome shotgun (WGS) entry which is preliminary data.</text>
</comment>
<protein>
    <submittedName>
        <fullName evidence="1">Uncharacterized protein</fullName>
    </submittedName>
</protein>
<accession>A0ABQ9J9G5</accession>
<evidence type="ECO:0000313" key="2">
    <source>
        <dbReference type="Proteomes" id="UP001162164"/>
    </source>
</evidence>
<sequence>MDGRYRVLLSYTRFGSIGANASMYPPPAGSFAAKWGGFAAHCGGGFAATCVYILRESSGKILKIRECSDHFRNSCNRFLGLKKFKERHQTRWFKASGEFGQDREDSDRFGNSRNRFLAPKTIWKDTKHGISSLRESSGKIGKIREKVGSARIISGIVAIDSLDLKNIRKNTKHDGYVPPTFIRDYLLFPVSQKLLEAFSDACSTCGTIPKLQVRESGPQWPYKVCEVSVHSVRFALLCEAGGVGWADPAGGFAERVAASLPTAWPAATHLPAWKKLLKRIGSHSFGDLGKVVAVIENIRPENVNWLSLPLRRGNQSTSNCNVTHQATRKTADWTRPPAPRAAPACGRSLRGFTLTLFSSSIEQSEPTRILVLCEAGGVGCADPGGSFAANGVACGHASSRLEKIVEADRRSLLCEAGGVGCADPAGGFAARVAAAWPGATHLPAWKTLLKRIGGHSFGDLGKVVAVTENIRPENVN</sequence>
<keyword evidence="2" id="KW-1185">Reference proteome</keyword>
<reference evidence="1" key="1">
    <citation type="journal article" date="2023" name="Insect Mol. Biol.">
        <title>Genome sequencing provides insights into the evolution of gene families encoding plant cell wall-degrading enzymes in longhorned beetles.</title>
        <authorList>
            <person name="Shin N.R."/>
            <person name="Okamura Y."/>
            <person name="Kirsch R."/>
            <person name="Pauchet Y."/>
        </authorList>
    </citation>
    <scope>NUCLEOTIDE SEQUENCE</scope>
    <source>
        <strain evidence="1">MMC_N1</strain>
    </source>
</reference>
<dbReference type="EMBL" id="JAPWTJ010000972">
    <property type="protein sequence ID" value="KAJ8974549.1"/>
    <property type="molecule type" value="Genomic_DNA"/>
</dbReference>